<dbReference type="SUPFAM" id="SSF46955">
    <property type="entry name" value="Putative DNA-binding domain"/>
    <property type="match status" value="1"/>
</dbReference>
<dbReference type="Proteomes" id="UP000321225">
    <property type="component" value="Unassembled WGS sequence"/>
</dbReference>
<accession>A0A511AFJ8</accession>
<evidence type="ECO:0000313" key="3">
    <source>
        <dbReference type="Proteomes" id="UP000321225"/>
    </source>
</evidence>
<dbReference type="Pfam" id="PF12728">
    <property type="entry name" value="HTH_17"/>
    <property type="match status" value="1"/>
</dbReference>
<dbReference type="NCBIfam" id="TIGR01764">
    <property type="entry name" value="excise"/>
    <property type="match status" value="1"/>
</dbReference>
<comment type="caution">
    <text evidence="2">The sequence shown here is derived from an EMBL/GenBank/DDBJ whole genome shotgun (WGS) entry which is preliminary data.</text>
</comment>
<feature type="domain" description="Helix-turn-helix" evidence="1">
    <location>
        <begin position="12"/>
        <end position="60"/>
    </location>
</feature>
<dbReference type="GO" id="GO:0003677">
    <property type="term" value="F:DNA binding"/>
    <property type="evidence" value="ECO:0007669"/>
    <property type="project" value="InterPro"/>
</dbReference>
<dbReference type="AlphaFoldDB" id="A0A511AFJ8"/>
<organism evidence="2 3">
    <name type="scientific">Microbacterium aerolatum</name>
    <dbReference type="NCBI Taxonomy" id="153731"/>
    <lineage>
        <taxon>Bacteria</taxon>
        <taxon>Bacillati</taxon>
        <taxon>Actinomycetota</taxon>
        <taxon>Actinomycetes</taxon>
        <taxon>Micrococcales</taxon>
        <taxon>Microbacteriaceae</taxon>
        <taxon>Microbacterium</taxon>
    </lineage>
</organism>
<keyword evidence="3" id="KW-1185">Reference proteome</keyword>
<evidence type="ECO:0000259" key="1">
    <source>
        <dbReference type="Pfam" id="PF12728"/>
    </source>
</evidence>
<sequence>MGTPVNPDLRTLSLREAMEATGLAERTLRHLVSTRRIPYIKVGRYLRFRPADLQTWLDENTRPVLASQVNR</sequence>
<dbReference type="RefSeq" id="WP_186806198.1">
    <property type="nucleotide sequence ID" value="NZ_BJUW01000008.1"/>
</dbReference>
<dbReference type="InterPro" id="IPR009061">
    <property type="entry name" value="DNA-bd_dom_put_sf"/>
</dbReference>
<reference evidence="2 3" key="1">
    <citation type="submission" date="2019-07" db="EMBL/GenBank/DDBJ databases">
        <title>Whole genome shotgun sequence of Microbacterium aerolatum NBRC 103071.</title>
        <authorList>
            <person name="Hosoyama A."/>
            <person name="Uohara A."/>
            <person name="Ohji S."/>
            <person name="Ichikawa N."/>
        </authorList>
    </citation>
    <scope>NUCLEOTIDE SEQUENCE [LARGE SCALE GENOMIC DNA]</scope>
    <source>
        <strain evidence="2 3">NBRC 103071</strain>
    </source>
</reference>
<dbReference type="EMBL" id="BJUW01000008">
    <property type="protein sequence ID" value="GEK86806.1"/>
    <property type="molecule type" value="Genomic_DNA"/>
</dbReference>
<protein>
    <recommendedName>
        <fullName evidence="1">Helix-turn-helix domain-containing protein</fullName>
    </recommendedName>
</protein>
<dbReference type="InterPro" id="IPR041657">
    <property type="entry name" value="HTH_17"/>
</dbReference>
<evidence type="ECO:0000313" key="2">
    <source>
        <dbReference type="EMBL" id="GEK86806.1"/>
    </source>
</evidence>
<gene>
    <name evidence="2" type="ORF">MAE01_19820</name>
</gene>
<name>A0A511AFJ8_9MICO</name>
<proteinExistence type="predicted"/>
<dbReference type="InterPro" id="IPR010093">
    <property type="entry name" value="SinI_DNA-bd"/>
</dbReference>